<evidence type="ECO:0000313" key="3">
    <source>
        <dbReference type="EMBL" id="CUQ67971.1"/>
    </source>
</evidence>
<dbReference type="EMBL" id="LN885086">
    <property type="protein sequence ID" value="CUQ67971.1"/>
    <property type="molecule type" value="Genomic_DNA"/>
</dbReference>
<evidence type="ECO:0000256" key="1">
    <source>
        <dbReference type="SAM" id="MobiDB-lite"/>
    </source>
</evidence>
<organism evidence="3 4">
    <name type="scientific">Candidatus Nitrospira inopinata</name>
    <dbReference type="NCBI Taxonomy" id="1715989"/>
    <lineage>
        <taxon>Bacteria</taxon>
        <taxon>Pseudomonadati</taxon>
        <taxon>Nitrospirota</taxon>
        <taxon>Nitrospiria</taxon>
        <taxon>Nitrospirales</taxon>
        <taxon>Nitrospiraceae</taxon>
        <taxon>Nitrospira</taxon>
    </lineage>
</organism>
<feature type="domain" description="MobA/VirD2-like nuclease" evidence="2">
    <location>
        <begin position="136"/>
        <end position="231"/>
    </location>
</feature>
<name>A0A0S4KU62_9BACT</name>
<sequence length="327" mass="37553">MTPPISHIDEKLDAWGSRLFNISTETLPRPRRSTRNPLGSAKPVSTGGRLSSRQARANYVRQKLQAMVRRAPQVVVKLVRAPKGMKGISNNLTYISRDGQLEIEDQDGQVILGKEAVADLKAEWRDGGMPIAADSTMRDAFHLVLSMPTRTDPLVVQRAARDFATREFSGFQYALVLHTFETDPDPNPSPHPHVHLTVKATGLDGIRLNPRKADLQRWREGFAEALREHGIEATTTSRIHRTTHERWKIQHLRDRTTREKLVDRQKRQTHMPGKRREVMHHYQQVMRTLARSDRGEDRQLAVDLVRYLEGRGRTPETERDRGKDRER</sequence>
<reference evidence="4" key="1">
    <citation type="submission" date="2015-09" db="EMBL/GenBank/DDBJ databases">
        <authorList>
            <person name="Daims H."/>
        </authorList>
    </citation>
    <scope>NUCLEOTIDE SEQUENCE [LARGE SCALE GENOMIC DNA]</scope>
</reference>
<dbReference type="STRING" id="1715989.NITINOP_2999"/>
<feature type="region of interest" description="Disordered" evidence="1">
    <location>
        <begin position="26"/>
        <end position="54"/>
    </location>
</feature>
<dbReference type="Proteomes" id="UP000066284">
    <property type="component" value="Chromosome 1"/>
</dbReference>
<gene>
    <name evidence="3" type="ORF">NITINOP_2999</name>
</gene>
<evidence type="ECO:0000313" key="4">
    <source>
        <dbReference type="Proteomes" id="UP000066284"/>
    </source>
</evidence>
<accession>A0A0S4KU62</accession>
<dbReference type="InterPro" id="IPR005094">
    <property type="entry name" value="Endonuclease_MobA/VirD2"/>
</dbReference>
<keyword evidence="4" id="KW-1185">Reference proteome</keyword>
<evidence type="ECO:0000259" key="2">
    <source>
        <dbReference type="Pfam" id="PF03432"/>
    </source>
</evidence>
<dbReference type="Pfam" id="PF03432">
    <property type="entry name" value="Relaxase"/>
    <property type="match status" value="1"/>
</dbReference>
<proteinExistence type="predicted"/>
<dbReference type="KEGG" id="nio:NITINOP_2999"/>
<dbReference type="AlphaFoldDB" id="A0A0S4KU62"/>
<protein>
    <recommendedName>
        <fullName evidence="2">MobA/VirD2-like nuclease domain-containing protein</fullName>
    </recommendedName>
</protein>